<dbReference type="Proteomes" id="UP000239590">
    <property type="component" value="Unassembled WGS sequence"/>
</dbReference>
<name>A0A2S7IF74_9BACT</name>
<evidence type="ECO:0000313" key="1">
    <source>
        <dbReference type="EMBL" id="PQA53399.1"/>
    </source>
</evidence>
<reference evidence="2" key="1">
    <citation type="submission" date="2018-02" db="EMBL/GenBank/DDBJ databases">
        <title>Genome sequencing of Solimonas sp. HR-BB.</title>
        <authorList>
            <person name="Lee Y."/>
            <person name="Jeon C.O."/>
        </authorList>
    </citation>
    <scope>NUCLEOTIDE SEQUENCE [LARGE SCALE GENOMIC DNA]</scope>
    <source>
        <strain evidence="2">HR-U</strain>
    </source>
</reference>
<comment type="caution">
    <text evidence="1">The sequence shown here is derived from an EMBL/GenBank/DDBJ whole genome shotgun (WGS) entry which is preliminary data.</text>
</comment>
<proteinExistence type="predicted"/>
<protein>
    <submittedName>
        <fullName evidence="1">Uncharacterized protein</fullName>
    </submittedName>
</protein>
<gene>
    <name evidence="1" type="ORF">C5O19_24445</name>
</gene>
<organism evidence="1 2">
    <name type="scientific">Siphonobacter curvatus</name>
    <dbReference type="NCBI Taxonomy" id="2094562"/>
    <lineage>
        <taxon>Bacteria</taxon>
        <taxon>Pseudomonadati</taxon>
        <taxon>Bacteroidota</taxon>
        <taxon>Cytophagia</taxon>
        <taxon>Cytophagales</taxon>
        <taxon>Cytophagaceae</taxon>
        <taxon>Siphonobacter</taxon>
    </lineage>
</organism>
<dbReference type="EMBL" id="PTRA01000009">
    <property type="protein sequence ID" value="PQA53399.1"/>
    <property type="molecule type" value="Genomic_DNA"/>
</dbReference>
<evidence type="ECO:0000313" key="2">
    <source>
        <dbReference type="Proteomes" id="UP000239590"/>
    </source>
</evidence>
<keyword evidence="2" id="KW-1185">Reference proteome</keyword>
<dbReference type="AlphaFoldDB" id="A0A2S7IF74"/>
<sequence length="135" mass="15299">MDSRMLPGEARDMNEALRQLPVFNALHRMPTSTKTEDYGNQTRWLFHSESDEPWGIAWKQATYFLLTYIIVTPNIEVVTSLAVTIYINSIRTAVSTKSISLIGWLKISLMRKCRASRATSLTKIVVGANHTNQLV</sequence>
<accession>A0A2S7IF74</accession>